<dbReference type="RefSeq" id="WP_010976355.1">
    <property type="nucleotide sequence ID" value="NC_003080.1"/>
</dbReference>
<organism evidence="2 3">
    <name type="scientific">Corynebacterium jeikeium (strain K411)</name>
    <dbReference type="NCBI Taxonomy" id="306537"/>
    <lineage>
        <taxon>Bacteria</taxon>
        <taxon>Bacillati</taxon>
        <taxon>Actinomycetota</taxon>
        <taxon>Actinomycetes</taxon>
        <taxon>Mycobacteriales</taxon>
        <taxon>Corynebacteriaceae</taxon>
        <taxon>Corynebacterium</taxon>
    </lineage>
</organism>
<gene>
    <name evidence="2" type="primary">ypkD</name>
</gene>
<sequence length="217" mass="25203">MDNPLESTRLHCVECGMQLFYAGVGRKPRYCSQTCRSRAWEKRRAAREGLISQEVVDRPVEVYKPIDAEQVAQWLSGHPRRLSAVLKLLEWTDEHLEVFRRGLEQSTEELSLIPTAEKERLESASQKAFRFKHDLASWQRRLRTQREENAALRQELEQCKSVKVPTPVAEKRHPAEVAPMPTFSGEAKTVKVEGQQVTVPARWSRKQIRQWMRSNGR</sequence>
<geneLocation type="plasmid" evidence="2 3">
    <name>pKW4</name>
</geneLocation>
<protein>
    <submittedName>
        <fullName evidence="2">YkpD</fullName>
    </submittedName>
</protein>
<evidence type="ECO:0000313" key="3">
    <source>
        <dbReference type="Proteomes" id="UP000000545"/>
    </source>
</evidence>
<keyword evidence="1" id="KW-0175">Coiled coil</keyword>
<evidence type="ECO:0000313" key="2">
    <source>
        <dbReference type="EMBL" id="AAK94054.1"/>
    </source>
</evidence>
<proteinExistence type="predicted"/>
<dbReference type="AlphaFoldDB" id="Q93MJ3"/>
<name>Q93MJ3_CORJK</name>
<dbReference type="KEGG" id="cjk:AAK94054"/>
<dbReference type="OrthoDB" id="4219687at2"/>
<accession>Q93MJ3</accession>
<evidence type="ECO:0000256" key="1">
    <source>
        <dbReference type="SAM" id="Coils"/>
    </source>
</evidence>
<dbReference type="Proteomes" id="UP000000545">
    <property type="component" value="Plasmid pKW4"/>
</dbReference>
<feature type="coiled-coil region" evidence="1">
    <location>
        <begin position="135"/>
        <end position="162"/>
    </location>
</feature>
<keyword evidence="3" id="KW-1185">Reference proteome</keyword>
<reference evidence="2 3" key="1">
    <citation type="journal article" date="2005" name="J. Bacteriol.">
        <title>Complete genome sequence and analysis of the multiresistant nosocomial pathogen Corynebacterium jeikeium K411, a lipid-requiring bacterium of the human skin flora.</title>
        <authorList>
            <person name="Tauch A."/>
            <person name="Kaiser O."/>
            <person name="Hain T."/>
            <person name="Goesmann A."/>
            <person name="Weisshaar B."/>
            <person name="Albersmeier A."/>
            <person name="Bekel T."/>
            <person name="Bischoff N."/>
            <person name="Brune I."/>
            <person name="Chakraborty T."/>
            <person name="Kalinowski J."/>
            <person name="Meyer F."/>
            <person name="Rupp O."/>
            <person name="Schneiker S."/>
            <person name="Viehoever P."/>
            <person name="Puehler A."/>
        </authorList>
    </citation>
    <scope>NUCLEOTIDE SEQUENCE [LARGE SCALE GENOMIC DNA]</scope>
    <source>
        <strain evidence="3">K411</strain>
        <plasmid evidence="2 3">pKW4</plasmid>
    </source>
</reference>
<dbReference type="EMBL" id="AF401314">
    <property type="protein sequence ID" value="AAK94054.1"/>
    <property type="molecule type" value="Genomic_DNA"/>
</dbReference>
<dbReference type="HOGENOM" id="CLU_1270520_0_0_11"/>
<keyword evidence="2" id="KW-0614">Plasmid</keyword>